<accession>A0A4Y2B1Y2</accession>
<dbReference type="EMBL" id="BGPR01234049">
    <property type="protein sequence ID" value="GBL86170.1"/>
    <property type="molecule type" value="Genomic_DNA"/>
</dbReference>
<name>A0A4Y2B1Y2_ARAVE</name>
<sequence length="113" mass="13502">MEPSVPGAETLPLDHHGLLLFIHKIVKWKQNEYISELWVYSGFRLLWETSLFPLLTCGKSDVSQPNRRYQNRPVSIFEKDFTENCMKRMLISILKYRIILEVYPGTQFRERRL</sequence>
<gene>
    <name evidence="1" type="ORF">AVEN_23192_1</name>
</gene>
<comment type="caution">
    <text evidence="1">The sequence shown here is derived from an EMBL/GenBank/DDBJ whole genome shotgun (WGS) entry which is preliminary data.</text>
</comment>
<evidence type="ECO:0000313" key="2">
    <source>
        <dbReference type="Proteomes" id="UP000499080"/>
    </source>
</evidence>
<evidence type="ECO:0000313" key="1">
    <source>
        <dbReference type="EMBL" id="GBL86170.1"/>
    </source>
</evidence>
<reference evidence="1 2" key="1">
    <citation type="journal article" date="2019" name="Sci. Rep.">
        <title>Orb-weaving spider Araneus ventricosus genome elucidates the spidroin gene catalogue.</title>
        <authorList>
            <person name="Kono N."/>
            <person name="Nakamura H."/>
            <person name="Ohtoshi R."/>
            <person name="Moran D.A.P."/>
            <person name="Shinohara A."/>
            <person name="Yoshida Y."/>
            <person name="Fujiwara M."/>
            <person name="Mori M."/>
            <person name="Tomita M."/>
            <person name="Arakawa K."/>
        </authorList>
    </citation>
    <scope>NUCLEOTIDE SEQUENCE [LARGE SCALE GENOMIC DNA]</scope>
</reference>
<keyword evidence="2" id="KW-1185">Reference proteome</keyword>
<protein>
    <submittedName>
        <fullName evidence="1">Uncharacterized protein</fullName>
    </submittedName>
</protein>
<proteinExistence type="predicted"/>
<organism evidence="1 2">
    <name type="scientific">Araneus ventricosus</name>
    <name type="common">Orbweaver spider</name>
    <name type="synonym">Epeira ventricosa</name>
    <dbReference type="NCBI Taxonomy" id="182803"/>
    <lineage>
        <taxon>Eukaryota</taxon>
        <taxon>Metazoa</taxon>
        <taxon>Ecdysozoa</taxon>
        <taxon>Arthropoda</taxon>
        <taxon>Chelicerata</taxon>
        <taxon>Arachnida</taxon>
        <taxon>Araneae</taxon>
        <taxon>Araneomorphae</taxon>
        <taxon>Entelegynae</taxon>
        <taxon>Araneoidea</taxon>
        <taxon>Araneidae</taxon>
        <taxon>Araneus</taxon>
    </lineage>
</organism>
<dbReference type="AlphaFoldDB" id="A0A4Y2B1Y2"/>
<dbReference type="Proteomes" id="UP000499080">
    <property type="component" value="Unassembled WGS sequence"/>
</dbReference>